<accession>A0A9P3HBC7</accession>
<dbReference type="InterPro" id="IPR004360">
    <property type="entry name" value="Glyas_Fos-R_dOase_dom"/>
</dbReference>
<dbReference type="InterPro" id="IPR029068">
    <property type="entry name" value="Glyas_Bleomycin-R_OHBP_Dase"/>
</dbReference>
<dbReference type="EMBL" id="BQFW01000008">
    <property type="protein sequence ID" value="GJJ73589.1"/>
    <property type="molecule type" value="Genomic_DNA"/>
</dbReference>
<dbReference type="PANTHER" id="PTHR35006">
    <property type="entry name" value="GLYOXALASE FAMILY PROTEIN (AFU_ORTHOLOGUE AFUA_5G14830)"/>
    <property type="match status" value="1"/>
</dbReference>
<organism evidence="2 3">
    <name type="scientific">Entomortierella parvispora</name>
    <dbReference type="NCBI Taxonomy" id="205924"/>
    <lineage>
        <taxon>Eukaryota</taxon>
        <taxon>Fungi</taxon>
        <taxon>Fungi incertae sedis</taxon>
        <taxon>Mucoromycota</taxon>
        <taxon>Mortierellomycotina</taxon>
        <taxon>Mortierellomycetes</taxon>
        <taxon>Mortierellales</taxon>
        <taxon>Mortierellaceae</taxon>
        <taxon>Entomortierella</taxon>
    </lineage>
</organism>
<sequence length="144" mass="16442">MGKTGTIGHLDLSVEDYEASKKFYSFLLVDLMGYKNVMEEPYCTMWTNSIGEMIAISPGNNTPHHKSNPGIHHLAFNAETRELIDEFHTKIVDYQSKNVHAKSTILDKPADYPQYVPGYYAVFFTDPDGIKLEIAYKPDTYRQN</sequence>
<reference evidence="2" key="1">
    <citation type="submission" date="2021-11" db="EMBL/GenBank/DDBJ databases">
        <authorList>
            <person name="Herlambang A."/>
            <person name="Guo Y."/>
            <person name="Takashima Y."/>
            <person name="Nishizawa T."/>
        </authorList>
    </citation>
    <scope>NUCLEOTIDE SEQUENCE</scope>
    <source>
        <strain evidence="2">E1425</strain>
    </source>
</reference>
<proteinExistence type="predicted"/>
<dbReference type="OrthoDB" id="10249419at2759"/>
<dbReference type="Pfam" id="PF00903">
    <property type="entry name" value="Glyoxalase"/>
    <property type="match status" value="1"/>
</dbReference>
<dbReference type="PROSITE" id="PS51819">
    <property type="entry name" value="VOC"/>
    <property type="match status" value="1"/>
</dbReference>
<gene>
    <name evidence="2" type="ORF">EMPS_05947</name>
</gene>
<dbReference type="Proteomes" id="UP000827284">
    <property type="component" value="Unassembled WGS sequence"/>
</dbReference>
<dbReference type="PANTHER" id="PTHR35006:SF2">
    <property type="entry name" value="GLYOXALASE FAMILY PROTEIN (AFU_ORTHOLOGUE AFUA_5G14830)"/>
    <property type="match status" value="1"/>
</dbReference>
<dbReference type="Gene3D" id="3.10.180.10">
    <property type="entry name" value="2,3-Dihydroxybiphenyl 1,2-Dioxygenase, domain 1"/>
    <property type="match status" value="1"/>
</dbReference>
<dbReference type="InterPro" id="IPR037523">
    <property type="entry name" value="VOC_core"/>
</dbReference>
<protein>
    <recommendedName>
        <fullName evidence="1">VOC domain-containing protein</fullName>
    </recommendedName>
</protein>
<feature type="domain" description="VOC" evidence="1">
    <location>
        <begin position="6"/>
        <end position="137"/>
    </location>
</feature>
<evidence type="ECO:0000259" key="1">
    <source>
        <dbReference type="PROSITE" id="PS51819"/>
    </source>
</evidence>
<reference evidence="2" key="2">
    <citation type="journal article" date="2022" name="Microbiol. Resour. Announc.">
        <title>Whole-Genome Sequence of Entomortierella parvispora E1425, a Mucoromycotan Fungus Associated with Burkholderiaceae-Related Endosymbiotic Bacteria.</title>
        <authorList>
            <person name="Herlambang A."/>
            <person name="Guo Y."/>
            <person name="Takashima Y."/>
            <person name="Narisawa K."/>
            <person name="Ohta H."/>
            <person name="Nishizawa T."/>
        </authorList>
    </citation>
    <scope>NUCLEOTIDE SEQUENCE</scope>
    <source>
        <strain evidence="2">E1425</strain>
    </source>
</reference>
<comment type="caution">
    <text evidence="2">The sequence shown here is derived from an EMBL/GenBank/DDBJ whole genome shotgun (WGS) entry which is preliminary data.</text>
</comment>
<evidence type="ECO:0000313" key="3">
    <source>
        <dbReference type="Proteomes" id="UP000827284"/>
    </source>
</evidence>
<name>A0A9P3HBC7_9FUNG</name>
<dbReference type="SUPFAM" id="SSF54593">
    <property type="entry name" value="Glyoxalase/Bleomycin resistance protein/Dihydroxybiphenyl dioxygenase"/>
    <property type="match status" value="1"/>
</dbReference>
<keyword evidence="3" id="KW-1185">Reference proteome</keyword>
<evidence type="ECO:0000313" key="2">
    <source>
        <dbReference type="EMBL" id="GJJ73589.1"/>
    </source>
</evidence>
<dbReference type="AlphaFoldDB" id="A0A9P3HBC7"/>